<accession>A0ACB8RM95</accession>
<gene>
    <name evidence="1" type="ORF">FA95DRAFT_1561560</name>
</gene>
<evidence type="ECO:0000313" key="1">
    <source>
        <dbReference type="EMBL" id="KAI0045002.1"/>
    </source>
</evidence>
<reference evidence="1" key="1">
    <citation type="submission" date="2021-02" db="EMBL/GenBank/DDBJ databases">
        <authorList>
            <consortium name="DOE Joint Genome Institute"/>
            <person name="Ahrendt S."/>
            <person name="Looney B.P."/>
            <person name="Miyauchi S."/>
            <person name="Morin E."/>
            <person name="Drula E."/>
            <person name="Courty P.E."/>
            <person name="Chicoki N."/>
            <person name="Fauchery L."/>
            <person name="Kohler A."/>
            <person name="Kuo A."/>
            <person name="Labutti K."/>
            <person name="Pangilinan J."/>
            <person name="Lipzen A."/>
            <person name="Riley R."/>
            <person name="Andreopoulos W."/>
            <person name="He G."/>
            <person name="Johnson J."/>
            <person name="Barry K.W."/>
            <person name="Grigoriev I.V."/>
            <person name="Nagy L."/>
            <person name="Hibbett D."/>
            <person name="Henrissat B."/>
            <person name="Matheny P.B."/>
            <person name="Labbe J."/>
            <person name="Martin F."/>
        </authorList>
    </citation>
    <scope>NUCLEOTIDE SEQUENCE</scope>
    <source>
        <strain evidence="1">FP105234-sp</strain>
    </source>
</reference>
<dbReference type="EMBL" id="MU275964">
    <property type="protein sequence ID" value="KAI0045002.1"/>
    <property type="molecule type" value="Genomic_DNA"/>
</dbReference>
<organism evidence="1 2">
    <name type="scientific">Auriscalpium vulgare</name>
    <dbReference type="NCBI Taxonomy" id="40419"/>
    <lineage>
        <taxon>Eukaryota</taxon>
        <taxon>Fungi</taxon>
        <taxon>Dikarya</taxon>
        <taxon>Basidiomycota</taxon>
        <taxon>Agaricomycotina</taxon>
        <taxon>Agaricomycetes</taxon>
        <taxon>Russulales</taxon>
        <taxon>Auriscalpiaceae</taxon>
        <taxon>Auriscalpium</taxon>
    </lineage>
</organism>
<name>A0ACB8RM95_9AGAM</name>
<protein>
    <submittedName>
        <fullName evidence="1">Uncharacterized protein</fullName>
    </submittedName>
</protein>
<keyword evidence="2" id="KW-1185">Reference proteome</keyword>
<sequence length="150" mass="16426">MSWCCTCRDRTPHSSCSVSAGQPQCTRHVDIRMVMPADQTPAVGCCPSAQTMQTVVSRNLSTNAPFSPLLRTGPLAPRDPCISCRHLSGILNECSCQPLMTRALPRRPPTWHLKRRTTDDTVFPAYNAVGALQPPRNTRSSCFTTARSAP</sequence>
<proteinExistence type="predicted"/>
<comment type="caution">
    <text evidence="1">The sequence shown here is derived from an EMBL/GenBank/DDBJ whole genome shotgun (WGS) entry which is preliminary data.</text>
</comment>
<dbReference type="Proteomes" id="UP000814033">
    <property type="component" value="Unassembled WGS sequence"/>
</dbReference>
<evidence type="ECO:0000313" key="2">
    <source>
        <dbReference type="Proteomes" id="UP000814033"/>
    </source>
</evidence>
<reference evidence="1" key="2">
    <citation type="journal article" date="2022" name="New Phytol.">
        <title>Evolutionary transition to the ectomycorrhizal habit in the genomes of a hyperdiverse lineage of mushroom-forming fungi.</title>
        <authorList>
            <person name="Looney B."/>
            <person name="Miyauchi S."/>
            <person name="Morin E."/>
            <person name="Drula E."/>
            <person name="Courty P.E."/>
            <person name="Kohler A."/>
            <person name="Kuo A."/>
            <person name="LaButti K."/>
            <person name="Pangilinan J."/>
            <person name="Lipzen A."/>
            <person name="Riley R."/>
            <person name="Andreopoulos W."/>
            <person name="He G."/>
            <person name="Johnson J."/>
            <person name="Nolan M."/>
            <person name="Tritt A."/>
            <person name="Barry K.W."/>
            <person name="Grigoriev I.V."/>
            <person name="Nagy L.G."/>
            <person name="Hibbett D."/>
            <person name="Henrissat B."/>
            <person name="Matheny P.B."/>
            <person name="Labbe J."/>
            <person name="Martin F.M."/>
        </authorList>
    </citation>
    <scope>NUCLEOTIDE SEQUENCE</scope>
    <source>
        <strain evidence="1">FP105234-sp</strain>
    </source>
</reference>